<dbReference type="EMBL" id="PKPP01009026">
    <property type="protein sequence ID" value="PWA49220.1"/>
    <property type="molecule type" value="Genomic_DNA"/>
</dbReference>
<evidence type="ECO:0000256" key="1">
    <source>
        <dbReference type="SAM" id="MobiDB-lite"/>
    </source>
</evidence>
<evidence type="ECO:0000313" key="2">
    <source>
        <dbReference type="EMBL" id="PWA49220.1"/>
    </source>
</evidence>
<gene>
    <name evidence="2" type="ORF">CTI12_AA483360</name>
</gene>
<keyword evidence="3" id="KW-1185">Reference proteome</keyword>
<name>A0A2U1LJP4_ARTAN</name>
<comment type="caution">
    <text evidence="2">The sequence shown here is derived from an EMBL/GenBank/DDBJ whole genome shotgun (WGS) entry which is preliminary data.</text>
</comment>
<accession>A0A2U1LJP4</accession>
<reference evidence="2 3" key="1">
    <citation type="journal article" date="2018" name="Mol. Plant">
        <title>The genome of Artemisia annua provides insight into the evolution of Asteraceae family and artemisinin biosynthesis.</title>
        <authorList>
            <person name="Shen Q."/>
            <person name="Zhang L."/>
            <person name="Liao Z."/>
            <person name="Wang S."/>
            <person name="Yan T."/>
            <person name="Shi P."/>
            <person name="Liu M."/>
            <person name="Fu X."/>
            <person name="Pan Q."/>
            <person name="Wang Y."/>
            <person name="Lv Z."/>
            <person name="Lu X."/>
            <person name="Zhang F."/>
            <person name="Jiang W."/>
            <person name="Ma Y."/>
            <person name="Chen M."/>
            <person name="Hao X."/>
            <person name="Li L."/>
            <person name="Tang Y."/>
            <person name="Lv G."/>
            <person name="Zhou Y."/>
            <person name="Sun X."/>
            <person name="Brodelius P.E."/>
            <person name="Rose J.K.C."/>
            <person name="Tang K."/>
        </authorList>
    </citation>
    <scope>NUCLEOTIDE SEQUENCE [LARGE SCALE GENOMIC DNA]</scope>
    <source>
        <strain evidence="3">cv. Huhao1</strain>
        <tissue evidence="2">Leaf</tissue>
    </source>
</reference>
<protein>
    <submittedName>
        <fullName evidence="2">Uncharacterized protein</fullName>
    </submittedName>
</protein>
<proteinExistence type="predicted"/>
<feature type="region of interest" description="Disordered" evidence="1">
    <location>
        <begin position="36"/>
        <end position="62"/>
    </location>
</feature>
<evidence type="ECO:0000313" key="3">
    <source>
        <dbReference type="Proteomes" id="UP000245207"/>
    </source>
</evidence>
<sequence>MTRPSYGNIPDNIHLSECGSEATSYELKGLALKHSEKPRYRPMASFNGSAQSGLNEREEGYA</sequence>
<dbReference type="Proteomes" id="UP000245207">
    <property type="component" value="Unassembled WGS sequence"/>
</dbReference>
<organism evidence="2 3">
    <name type="scientific">Artemisia annua</name>
    <name type="common">Sweet wormwood</name>
    <dbReference type="NCBI Taxonomy" id="35608"/>
    <lineage>
        <taxon>Eukaryota</taxon>
        <taxon>Viridiplantae</taxon>
        <taxon>Streptophyta</taxon>
        <taxon>Embryophyta</taxon>
        <taxon>Tracheophyta</taxon>
        <taxon>Spermatophyta</taxon>
        <taxon>Magnoliopsida</taxon>
        <taxon>eudicotyledons</taxon>
        <taxon>Gunneridae</taxon>
        <taxon>Pentapetalae</taxon>
        <taxon>asterids</taxon>
        <taxon>campanulids</taxon>
        <taxon>Asterales</taxon>
        <taxon>Asteraceae</taxon>
        <taxon>Asteroideae</taxon>
        <taxon>Anthemideae</taxon>
        <taxon>Artemisiinae</taxon>
        <taxon>Artemisia</taxon>
    </lineage>
</organism>
<dbReference type="AlphaFoldDB" id="A0A2U1LJP4"/>